<accession>A0A9P6AGK9</accession>
<dbReference type="Pfam" id="PF00270">
    <property type="entry name" value="DEAD"/>
    <property type="match status" value="1"/>
</dbReference>
<protein>
    <recommendedName>
        <fullName evidence="1">DEAD/DEAH-box helicase domain-containing protein</fullName>
    </recommendedName>
</protein>
<feature type="domain" description="DEAD/DEAH-box helicase" evidence="1">
    <location>
        <begin position="3"/>
        <end position="149"/>
    </location>
</feature>
<evidence type="ECO:0000313" key="2">
    <source>
        <dbReference type="EMBL" id="KAF9504854.1"/>
    </source>
</evidence>
<dbReference type="OrthoDB" id="2680710at2759"/>
<keyword evidence="3" id="KW-1185">Reference proteome</keyword>
<dbReference type="SUPFAM" id="SSF52540">
    <property type="entry name" value="P-loop containing nucleoside triphosphate hydrolases"/>
    <property type="match status" value="1"/>
</dbReference>
<dbReference type="GO" id="GO:0005524">
    <property type="term" value="F:ATP binding"/>
    <property type="evidence" value="ECO:0007669"/>
    <property type="project" value="InterPro"/>
</dbReference>
<evidence type="ECO:0000259" key="1">
    <source>
        <dbReference type="Pfam" id="PF00270"/>
    </source>
</evidence>
<name>A0A9P6AGK9_9AGAM</name>
<gene>
    <name evidence="2" type="ORF">BS47DRAFT_1400954</name>
</gene>
<dbReference type="Gene3D" id="3.40.50.300">
    <property type="entry name" value="P-loop containing nucleotide triphosphate hydrolases"/>
    <property type="match status" value="2"/>
</dbReference>
<evidence type="ECO:0000313" key="3">
    <source>
        <dbReference type="Proteomes" id="UP000886523"/>
    </source>
</evidence>
<comment type="caution">
    <text evidence="2">The sequence shown here is derived from an EMBL/GenBank/DDBJ whole genome shotgun (WGS) entry which is preliminary data.</text>
</comment>
<dbReference type="EMBL" id="MU129188">
    <property type="protein sequence ID" value="KAF9504854.1"/>
    <property type="molecule type" value="Genomic_DNA"/>
</dbReference>
<dbReference type="AlphaFoldDB" id="A0A9P6AGK9"/>
<proteinExistence type="predicted"/>
<dbReference type="Proteomes" id="UP000886523">
    <property type="component" value="Unassembled WGS sequence"/>
</dbReference>
<sequence length="181" mass="20104">MTNVFISAPTGIGKTICTEFALLRLWSKSDAPCAVCIEPYQDVVDQRVSEWQEKFGNLQGREGNSRPNQRDKCRSPHIGKGARVFVHPVSASGGSLWNADHLRLSSGIFSPRWKQRKHVQNIGLLIADEVQLIGGGNRPTCEVVISDATTCLRKPRSRLVSLRVAFFGQATFWFSHLSLPS</sequence>
<organism evidence="2 3">
    <name type="scientific">Hydnum rufescens UP504</name>
    <dbReference type="NCBI Taxonomy" id="1448309"/>
    <lineage>
        <taxon>Eukaryota</taxon>
        <taxon>Fungi</taxon>
        <taxon>Dikarya</taxon>
        <taxon>Basidiomycota</taxon>
        <taxon>Agaricomycotina</taxon>
        <taxon>Agaricomycetes</taxon>
        <taxon>Cantharellales</taxon>
        <taxon>Hydnaceae</taxon>
        <taxon>Hydnum</taxon>
    </lineage>
</organism>
<dbReference type="InterPro" id="IPR027417">
    <property type="entry name" value="P-loop_NTPase"/>
</dbReference>
<dbReference type="GO" id="GO:0003676">
    <property type="term" value="F:nucleic acid binding"/>
    <property type="evidence" value="ECO:0007669"/>
    <property type="project" value="InterPro"/>
</dbReference>
<reference evidence="2" key="1">
    <citation type="journal article" date="2020" name="Nat. Commun.">
        <title>Large-scale genome sequencing of mycorrhizal fungi provides insights into the early evolution of symbiotic traits.</title>
        <authorList>
            <person name="Miyauchi S."/>
            <person name="Kiss E."/>
            <person name="Kuo A."/>
            <person name="Drula E."/>
            <person name="Kohler A."/>
            <person name="Sanchez-Garcia M."/>
            <person name="Morin E."/>
            <person name="Andreopoulos B."/>
            <person name="Barry K.W."/>
            <person name="Bonito G."/>
            <person name="Buee M."/>
            <person name="Carver A."/>
            <person name="Chen C."/>
            <person name="Cichocki N."/>
            <person name="Clum A."/>
            <person name="Culley D."/>
            <person name="Crous P.W."/>
            <person name="Fauchery L."/>
            <person name="Girlanda M."/>
            <person name="Hayes R.D."/>
            <person name="Keri Z."/>
            <person name="LaButti K."/>
            <person name="Lipzen A."/>
            <person name="Lombard V."/>
            <person name="Magnuson J."/>
            <person name="Maillard F."/>
            <person name="Murat C."/>
            <person name="Nolan M."/>
            <person name="Ohm R.A."/>
            <person name="Pangilinan J."/>
            <person name="Pereira M.F."/>
            <person name="Perotto S."/>
            <person name="Peter M."/>
            <person name="Pfister S."/>
            <person name="Riley R."/>
            <person name="Sitrit Y."/>
            <person name="Stielow J.B."/>
            <person name="Szollosi G."/>
            <person name="Zifcakova L."/>
            <person name="Stursova M."/>
            <person name="Spatafora J.W."/>
            <person name="Tedersoo L."/>
            <person name="Vaario L.M."/>
            <person name="Yamada A."/>
            <person name="Yan M."/>
            <person name="Wang P."/>
            <person name="Xu J."/>
            <person name="Bruns T."/>
            <person name="Baldrian P."/>
            <person name="Vilgalys R."/>
            <person name="Dunand C."/>
            <person name="Henrissat B."/>
            <person name="Grigoriev I.V."/>
            <person name="Hibbett D."/>
            <person name="Nagy L.G."/>
            <person name="Martin F.M."/>
        </authorList>
    </citation>
    <scope>NUCLEOTIDE SEQUENCE</scope>
    <source>
        <strain evidence="2">UP504</strain>
    </source>
</reference>
<dbReference type="InterPro" id="IPR011545">
    <property type="entry name" value="DEAD/DEAH_box_helicase_dom"/>
</dbReference>